<gene>
    <name evidence="1" type="ORF">SCP_0509650</name>
</gene>
<organism evidence="1 2">
    <name type="scientific">Sparassis crispa</name>
    <dbReference type="NCBI Taxonomy" id="139825"/>
    <lineage>
        <taxon>Eukaryota</taxon>
        <taxon>Fungi</taxon>
        <taxon>Dikarya</taxon>
        <taxon>Basidiomycota</taxon>
        <taxon>Agaricomycotina</taxon>
        <taxon>Agaricomycetes</taxon>
        <taxon>Polyporales</taxon>
        <taxon>Sparassidaceae</taxon>
        <taxon>Sparassis</taxon>
    </lineage>
</organism>
<dbReference type="GeneID" id="38780823"/>
<dbReference type="Proteomes" id="UP000287166">
    <property type="component" value="Unassembled WGS sequence"/>
</dbReference>
<keyword evidence="2" id="KW-1185">Reference proteome</keyword>
<dbReference type="OrthoDB" id="5370359at2759"/>
<dbReference type="InParanoid" id="A0A401GNW7"/>
<proteinExistence type="predicted"/>
<comment type="caution">
    <text evidence="1">The sequence shown here is derived from an EMBL/GenBank/DDBJ whole genome shotgun (WGS) entry which is preliminary data.</text>
</comment>
<dbReference type="AlphaFoldDB" id="A0A401GNW7"/>
<accession>A0A401GNW7</accession>
<reference evidence="1 2" key="1">
    <citation type="journal article" date="2018" name="Sci. Rep.">
        <title>Genome sequence of the cauliflower mushroom Sparassis crispa (Hanabiratake) and its association with beneficial usage.</title>
        <authorList>
            <person name="Kiyama R."/>
            <person name="Furutani Y."/>
            <person name="Kawaguchi K."/>
            <person name="Nakanishi T."/>
        </authorList>
    </citation>
    <scope>NUCLEOTIDE SEQUENCE [LARGE SCALE GENOMIC DNA]</scope>
</reference>
<protein>
    <submittedName>
        <fullName evidence="1">Uncharacterized protein</fullName>
    </submittedName>
</protein>
<dbReference type="RefSeq" id="XP_027614819.1">
    <property type="nucleotide sequence ID" value="XM_027759018.1"/>
</dbReference>
<evidence type="ECO:0000313" key="1">
    <source>
        <dbReference type="EMBL" id="GBE83906.1"/>
    </source>
</evidence>
<name>A0A401GNW7_9APHY</name>
<evidence type="ECO:0000313" key="2">
    <source>
        <dbReference type="Proteomes" id="UP000287166"/>
    </source>
</evidence>
<dbReference type="EMBL" id="BFAD01000005">
    <property type="protein sequence ID" value="GBE83906.1"/>
    <property type="molecule type" value="Genomic_DNA"/>
</dbReference>
<sequence>MGWRPSCKTGTAKWVYDGICPDPAVFGCLMALGGPPTWKMKKFTKDEFESRIGTVTASKMYNVVGITSDVTVRWSETGEFKFSGCYGI</sequence>